<feature type="transmembrane region" description="Helical" evidence="2">
    <location>
        <begin position="30"/>
        <end position="49"/>
    </location>
</feature>
<comment type="caution">
    <text evidence="3">The sequence shown here is derived from an EMBL/GenBank/DDBJ whole genome shotgun (WGS) entry which is preliminary data.</text>
</comment>
<evidence type="ECO:0000313" key="3">
    <source>
        <dbReference type="EMBL" id="MCA9728367.1"/>
    </source>
</evidence>
<organism evidence="3 4">
    <name type="scientific">Eiseniibacteriota bacterium</name>
    <dbReference type="NCBI Taxonomy" id="2212470"/>
    <lineage>
        <taxon>Bacteria</taxon>
        <taxon>Candidatus Eiseniibacteriota</taxon>
    </lineage>
</organism>
<dbReference type="AlphaFoldDB" id="A0A956RQF9"/>
<feature type="compositionally biased region" description="Pro residues" evidence="1">
    <location>
        <begin position="177"/>
        <end position="187"/>
    </location>
</feature>
<proteinExistence type="predicted"/>
<dbReference type="EMBL" id="JAGQHR010000364">
    <property type="protein sequence ID" value="MCA9728367.1"/>
    <property type="molecule type" value="Genomic_DNA"/>
</dbReference>
<keyword evidence="2" id="KW-0472">Membrane</keyword>
<keyword evidence="2" id="KW-0812">Transmembrane</keyword>
<evidence type="ECO:0000256" key="2">
    <source>
        <dbReference type="SAM" id="Phobius"/>
    </source>
</evidence>
<evidence type="ECO:0000313" key="4">
    <source>
        <dbReference type="Proteomes" id="UP000697710"/>
    </source>
</evidence>
<keyword evidence="2" id="KW-1133">Transmembrane helix</keyword>
<feature type="region of interest" description="Disordered" evidence="1">
    <location>
        <begin position="157"/>
        <end position="204"/>
    </location>
</feature>
<feature type="transmembrane region" description="Helical" evidence="2">
    <location>
        <begin position="100"/>
        <end position="121"/>
    </location>
</feature>
<feature type="transmembrane region" description="Helical" evidence="2">
    <location>
        <begin position="127"/>
        <end position="145"/>
    </location>
</feature>
<feature type="transmembrane region" description="Helical" evidence="2">
    <location>
        <begin position="61"/>
        <end position="79"/>
    </location>
</feature>
<gene>
    <name evidence="3" type="ORF">KC729_11835</name>
</gene>
<dbReference type="Proteomes" id="UP000697710">
    <property type="component" value="Unassembled WGS sequence"/>
</dbReference>
<reference evidence="3" key="2">
    <citation type="journal article" date="2021" name="Microbiome">
        <title>Successional dynamics and alternative stable states in a saline activated sludge microbial community over 9 years.</title>
        <authorList>
            <person name="Wang Y."/>
            <person name="Ye J."/>
            <person name="Ju F."/>
            <person name="Liu L."/>
            <person name="Boyd J.A."/>
            <person name="Deng Y."/>
            <person name="Parks D.H."/>
            <person name="Jiang X."/>
            <person name="Yin X."/>
            <person name="Woodcroft B.J."/>
            <person name="Tyson G.W."/>
            <person name="Hugenholtz P."/>
            <person name="Polz M.F."/>
            <person name="Zhang T."/>
        </authorList>
    </citation>
    <scope>NUCLEOTIDE SEQUENCE</scope>
    <source>
        <strain evidence="3">HKST-UBA01</strain>
    </source>
</reference>
<protein>
    <recommendedName>
        <fullName evidence="5">DUF5668 domain-containing protein</fullName>
    </recommendedName>
</protein>
<evidence type="ECO:0008006" key="5">
    <source>
        <dbReference type="Google" id="ProtNLM"/>
    </source>
</evidence>
<sequence>MNQANRPTLRKSPALAGFLSMLPGAGQAYVGYYLSGFINIAVVGGIISLLSSNSVRGVEPLFGLFLTFFWIFNIIDAVRKAKLYNLHAYGEREAPVPTDSPLLGGIALVVIGTILTLSITLNLDLDWLEEVWPLFVLGLGVYLLWKYRQTRRDLENGRAQAQYRTPGSVFDSAPHPSQTPPPPPHPVAEPSSAEPDSESDRHDA</sequence>
<accession>A0A956RQF9</accession>
<evidence type="ECO:0000256" key="1">
    <source>
        <dbReference type="SAM" id="MobiDB-lite"/>
    </source>
</evidence>
<name>A0A956RQF9_UNCEI</name>
<reference evidence="3" key="1">
    <citation type="submission" date="2020-04" db="EMBL/GenBank/DDBJ databases">
        <authorList>
            <person name="Zhang T."/>
        </authorList>
    </citation>
    <scope>NUCLEOTIDE SEQUENCE</scope>
    <source>
        <strain evidence="3">HKST-UBA01</strain>
    </source>
</reference>